<evidence type="ECO:0000256" key="7">
    <source>
        <dbReference type="ARBA" id="ARBA00023177"/>
    </source>
</evidence>
<keyword evidence="6 8" id="KW-0472">Membrane</keyword>
<organism evidence="11 12">
    <name type="scientific">Parvularcula maris</name>
    <dbReference type="NCBI Taxonomy" id="2965077"/>
    <lineage>
        <taxon>Bacteria</taxon>
        <taxon>Pseudomonadati</taxon>
        <taxon>Pseudomonadota</taxon>
        <taxon>Alphaproteobacteria</taxon>
        <taxon>Parvularculales</taxon>
        <taxon>Parvularculaceae</taxon>
        <taxon>Parvularcula</taxon>
    </lineage>
</organism>
<keyword evidence="4 8" id="KW-0812">Transmembrane</keyword>
<dbReference type="Gene3D" id="1.10.3430.10">
    <property type="entry name" value="Ammonium transporter AmtB like domains"/>
    <property type="match status" value="1"/>
</dbReference>
<keyword evidence="12" id="KW-1185">Reference proteome</keyword>
<feature type="signal peptide" evidence="9">
    <location>
        <begin position="1"/>
        <end position="26"/>
    </location>
</feature>
<dbReference type="PANTHER" id="PTHR11730:SF62">
    <property type="entry name" value="AMMONIUM TRANSPORTER SLL1017-RELATED"/>
    <property type="match status" value="1"/>
</dbReference>
<feature type="transmembrane region" description="Helical" evidence="8">
    <location>
        <begin position="192"/>
        <end position="213"/>
    </location>
</feature>
<feature type="domain" description="Ammonium transporter AmtB-like" evidence="10">
    <location>
        <begin position="41"/>
        <end position="430"/>
    </location>
</feature>
<keyword evidence="3" id="KW-0813">Transport</keyword>
<dbReference type="RefSeq" id="WP_256619956.1">
    <property type="nucleotide sequence ID" value="NZ_JANIBC010000011.1"/>
</dbReference>
<dbReference type="Pfam" id="PF00909">
    <property type="entry name" value="Ammonium_transp"/>
    <property type="match status" value="1"/>
</dbReference>
<reference evidence="11" key="1">
    <citation type="submission" date="2022-07" db="EMBL/GenBank/DDBJ databases">
        <title>Parvularcula maris sp. nov., an algicidal bacterium isolated from seawater.</title>
        <authorList>
            <person name="Li F."/>
        </authorList>
    </citation>
    <scope>NUCLEOTIDE SEQUENCE</scope>
    <source>
        <strain evidence="11">BGMRC 0090</strain>
    </source>
</reference>
<keyword evidence="7" id="KW-0924">Ammonia transport</keyword>
<dbReference type="InterPro" id="IPR019879">
    <property type="entry name" value="Ammonium_transptr_marine"/>
</dbReference>
<dbReference type="SUPFAM" id="SSF111352">
    <property type="entry name" value="Ammonium transporter"/>
    <property type="match status" value="1"/>
</dbReference>
<name>A0A9X2RJN6_9PROT</name>
<dbReference type="InterPro" id="IPR024041">
    <property type="entry name" value="NH4_transpt_AmtB-like_dom"/>
</dbReference>
<evidence type="ECO:0000256" key="2">
    <source>
        <dbReference type="ARBA" id="ARBA00005887"/>
    </source>
</evidence>
<feature type="transmembrane region" description="Helical" evidence="8">
    <location>
        <begin position="351"/>
        <end position="372"/>
    </location>
</feature>
<keyword evidence="5 8" id="KW-1133">Transmembrane helix</keyword>
<dbReference type="PROSITE" id="PS01219">
    <property type="entry name" value="AMMONIUM_TRANSP"/>
    <property type="match status" value="1"/>
</dbReference>
<dbReference type="PANTHER" id="PTHR11730">
    <property type="entry name" value="AMMONIUM TRANSPORTER"/>
    <property type="match status" value="1"/>
</dbReference>
<dbReference type="GO" id="GO:0016020">
    <property type="term" value="C:membrane"/>
    <property type="evidence" value="ECO:0007669"/>
    <property type="project" value="UniProtKB-SubCell"/>
</dbReference>
<feature type="transmembrane region" description="Helical" evidence="8">
    <location>
        <begin position="297"/>
        <end position="315"/>
    </location>
</feature>
<comment type="similarity">
    <text evidence="2">Belongs to the ammonia transporter channel (TC 1.A.11.2) family.</text>
</comment>
<evidence type="ECO:0000256" key="1">
    <source>
        <dbReference type="ARBA" id="ARBA00004141"/>
    </source>
</evidence>
<evidence type="ECO:0000256" key="9">
    <source>
        <dbReference type="SAM" id="SignalP"/>
    </source>
</evidence>
<comment type="subcellular location">
    <subcellularLocation>
        <location evidence="1">Membrane</location>
        <topology evidence="1">Multi-pass membrane protein</topology>
    </subcellularLocation>
</comment>
<dbReference type="InterPro" id="IPR029020">
    <property type="entry name" value="Ammonium/urea_transptr"/>
</dbReference>
<protein>
    <submittedName>
        <fullName evidence="11">Ammonium transporter</fullName>
    </submittedName>
</protein>
<sequence>MNQRTTTKLAATGAAALAILPATAFAQEVSETQFVLNSFLFLFGGVLVMFMAAGFCMLEAGLVRSKNVADICLKNVALYSLAGVAYYFIGYELMYGVGEGGWIGRLAVWSPSELASDETISLESGYASTSDWFFQMVFVATAASIVSGAVAERVKLTPFLLFVLVLTGIIYPIQGAWSWGGGFLKTLGFSDFAGSTIVHAAGGWAALTGVLILGARTGRYDEEGGIHPMPASNVPLATLGVFILWLGWFGFNGASQLALGSAADVVAVSQIFANTNMAAAGGVLGAFVYCKARFGRVDLSLVLNGALGGLVTITAEPLTPSIGQAILFGSMGGLLVSVATPLLDKFKIDDVVGAIPVHLFAGTFGTLLVPLTNAEASFVTQMIGILCVAAFVVPLSALTWMGLKLTLGIRLPAEEEITGSDLAEIGLVAYPEFQNLTTPTAEPVAPATSSAAALPAE</sequence>
<evidence type="ECO:0000256" key="8">
    <source>
        <dbReference type="SAM" id="Phobius"/>
    </source>
</evidence>
<evidence type="ECO:0000256" key="4">
    <source>
        <dbReference type="ARBA" id="ARBA00022692"/>
    </source>
</evidence>
<keyword evidence="9" id="KW-0732">Signal</keyword>
<dbReference type="NCBIfam" id="TIGR03644">
    <property type="entry name" value="marine_trans_1"/>
    <property type="match status" value="1"/>
</dbReference>
<feature type="transmembrane region" description="Helical" evidence="8">
    <location>
        <begin position="234"/>
        <end position="251"/>
    </location>
</feature>
<gene>
    <name evidence="11" type="ORF">NOG11_11745</name>
</gene>
<feature type="transmembrane region" description="Helical" evidence="8">
    <location>
        <begin position="271"/>
        <end position="290"/>
    </location>
</feature>
<evidence type="ECO:0000256" key="3">
    <source>
        <dbReference type="ARBA" id="ARBA00022448"/>
    </source>
</evidence>
<evidence type="ECO:0000313" key="12">
    <source>
        <dbReference type="Proteomes" id="UP001142610"/>
    </source>
</evidence>
<feature type="transmembrane region" description="Helical" evidence="8">
    <location>
        <begin position="132"/>
        <end position="151"/>
    </location>
</feature>
<dbReference type="EMBL" id="JANIBC010000011">
    <property type="protein sequence ID" value="MCQ8186061.1"/>
    <property type="molecule type" value="Genomic_DNA"/>
</dbReference>
<dbReference type="InterPro" id="IPR018047">
    <property type="entry name" value="Ammonium_transpt_CS"/>
</dbReference>
<dbReference type="GO" id="GO:0097272">
    <property type="term" value="P:ammonium homeostasis"/>
    <property type="evidence" value="ECO:0007669"/>
    <property type="project" value="TreeGrafter"/>
</dbReference>
<evidence type="ECO:0000313" key="11">
    <source>
        <dbReference type="EMBL" id="MCQ8186061.1"/>
    </source>
</evidence>
<feature type="transmembrane region" description="Helical" evidence="8">
    <location>
        <begin position="321"/>
        <end position="339"/>
    </location>
</feature>
<feature type="chain" id="PRO_5040895788" evidence="9">
    <location>
        <begin position="27"/>
        <end position="457"/>
    </location>
</feature>
<dbReference type="GO" id="GO:0008519">
    <property type="term" value="F:ammonium channel activity"/>
    <property type="evidence" value="ECO:0007669"/>
    <property type="project" value="InterPro"/>
</dbReference>
<comment type="caution">
    <text evidence="11">The sequence shown here is derived from an EMBL/GenBank/DDBJ whole genome shotgun (WGS) entry which is preliminary data.</text>
</comment>
<evidence type="ECO:0000256" key="6">
    <source>
        <dbReference type="ARBA" id="ARBA00023136"/>
    </source>
</evidence>
<dbReference type="Proteomes" id="UP001142610">
    <property type="component" value="Unassembled WGS sequence"/>
</dbReference>
<proteinExistence type="inferred from homology"/>
<feature type="transmembrane region" description="Helical" evidence="8">
    <location>
        <begin position="378"/>
        <end position="403"/>
    </location>
</feature>
<evidence type="ECO:0000256" key="5">
    <source>
        <dbReference type="ARBA" id="ARBA00022989"/>
    </source>
</evidence>
<feature type="transmembrane region" description="Helical" evidence="8">
    <location>
        <begin position="71"/>
        <end position="89"/>
    </location>
</feature>
<evidence type="ECO:0000259" key="10">
    <source>
        <dbReference type="Pfam" id="PF00909"/>
    </source>
</evidence>
<feature type="transmembrane region" description="Helical" evidence="8">
    <location>
        <begin position="158"/>
        <end position="180"/>
    </location>
</feature>
<accession>A0A9X2RJN6</accession>
<feature type="transmembrane region" description="Helical" evidence="8">
    <location>
        <begin position="36"/>
        <end position="59"/>
    </location>
</feature>
<dbReference type="AlphaFoldDB" id="A0A9X2RJN6"/>